<dbReference type="EMBL" id="MAKX01000001">
    <property type="protein sequence ID" value="OCK43890.1"/>
    <property type="molecule type" value="Genomic_DNA"/>
</dbReference>
<dbReference type="RefSeq" id="WP_068702725.1">
    <property type="nucleotide sequence ID" value="NZ_JAUOSW010000004.1"/>
</dbReference>
<dbReference type="Proteomes" id="UP000093186">
    <property type="component" value="Unassembled WGS sequence"/>
</dbReference>
<reference evidence="1 2" key="1">
    <citation type="submission" date="2016-06" db="EMBL/GenBank/DDBJ databases">
        <title>Draft Genome Sequence of Tenacibaculum soleae UCD-KL19.</title>
        <authorList>
            <person name="Eisen J.A."/>
            <person name="Coil D.A."/>
            <person name="Lujan K.M."/>
        </authorList>
    </citation>
    <scope>NUCLEOTIDE SEQUENCE [LARGE SCALE GENOMIC DNA]</scope>
    <source>
        <strain evidence="1 2">UCD-KL19</strain>
    </source>
</reference>
<proteinExistence type="predicted"/>
<protein>
    <submittedName>
        <fullName evidence="1">ABC transporter ATPase</fullName>
    </submittedName>
</protein>
<evidence type="ECO:0000313" key="2">
    <source>
        <dbReference type="Proteomes" id="UP000093186"/>
    </source>
</evidence>
<keyword evidence="2" id="KW-1185">Reference proteome</keyword>
<dbReference type="AlphaFoldDB" id="A0A1B9Y269"/>
<name>A0A1B9Y269_9FLAO</name>
<dbReference type="OrthoDB" id="978691at2"/>
<sequence>MLVDFNTLSEAAKVWIYPCSRKFYPQEIEGVKEQLKTFIEGWKTEDENFKASFELRHNRFIIFLAEENSILSNIDVDAQVGFILQLQQQYEVELLDRMNVCFKQGEYTQYKDLKDFKKLIKNKAVTEKTIVFDNLIETKHELDNYWEVPISESWYHRFLKKTKSNT</sequence>
<comment type="caution">
    <text evidence="1">The sequence shown here is derived from an EMBL/GenBank/DDBJ whole genome shotgun (WGS) entry which is preliminary data.</text>
</comment>
<gene>
    <name evidence="1" type="ORF">BA195_04120</name>
</gene>
<organism evidence="1 2">
    <name type="scientific">Tenacibaculum soleae</name>
    <dbReference type="NCBI Taxonomy" id="447689"/>
    <lineage>
        <taxon>Bacteria</taxon>
        <taxon>Pseudomonadati</taxon>
        <taxon>Bacteroidota</taxon>
        <taxon>Flavobacteriia</taxon>
        <taxon>Flavobacteriales</taxon>
        <taxon>Flavobacteriaceae</taxon>
        <taxon>Tenacibaculum</taxon>
    </lineage>
</organism>
<evidence type="ECO:0000313" key="1">
    <source>
        <dbReference type="EMBL" id="OCK43890.1"/>
    </source>
</evidence>
<dbReference type="STRING" id="447689.BA195_04120"/>
<accession>A0A1B9Y269</accession>